<feature type="compositionally biased region" description="Polar residues" evidence="2">
    <location>
        <begin position="90"/>
        <end position="102"/>
    </location>
</feature>
<accession>A0A914S207</accession>
<evidence type="ECO:0000313" key="3">
    <source>
        <dbReference type="Proteomes" id="UP000887564"/>
    </source>
</evidence>
<evidence type="ECO:0000256" key="1">
    <source>
        <dbReference type="SAM" id="Coils"/>
    </source>
</evidence>
<evidence type="ECO:0000313" key="4">
    <source>
        <dbReference type="WBParaSite" id="PEQ_0001235701-mRNA-1"/>
    </source>
</evidence>
<dbReference type="WBParaSite" id="PEQ_0001235701-mRNA-1">
    <property type="protein sequence ID" value="PEQ_0001235701-mRNA-1"/>
    <property type="gene ID" value="PEQ_0001235701"/>
</dbReference>
<name>A0A914S207_PAREQ</name>
<feature type="coiled-coil region" evidence="1">
    <location>
        <begin position="17"/>
        <end position="62"/>
    </location>
</feature>
<proteinExistence type="predicted"/>
<organism evidence="3 4">
    <name type="scientific">Parascaris equorum</name>
    <name type="common">Equine roundworm</name>
    <dbReference type="NCBI Taxonomy" id="6256"/>
    <lineage>
        <taxon>Eukaryota</taxon>
        <taxon>Metazoa</taxon>
        <taxon>Ecdysozoa</taxon>
        <taxon>Nematoda</taxon>
        <taxon>Chromadorea</taxon>
        <taxon>Rhabditida</taxon>
        <taxon>Spirurina</taxon>
        <taxon>Ascaridomorpha</taxon>
        <taxon>Ascaridoidea</taxon>
        <taxon>Ascarididae</taxon>
        <taxon>Parascaris</taxon>
    </lineage>
</organism>
<evidence type="ECO:0000256" key="2">
    <source>
        <dbReference type="SAM" id="MobiDB-lite"/>
    </source>
</evidence>
<dbReference type="Proteomes" id="UP000887564">
    <property type="component" value="Unplaced"/>
</dbReference>
<dbReference type="AlphaFoldDB" id="A0A914S207"/>
<reference evidence="4" key="1">
    <citation type="submission" date="2022-11" db="UniProtKB">
        <authorList>
            <consortium name="WormBaseParasite"/>
        </authorList>
    </citation>
    <scope>IDENTIFICATION</scope>
</reference>
<sequence>MEREEAENRKRDEEAIRKWEMEEAERLEAAAKEEEAERIAVAEAERKRLEREAEQKRQEEIDDFLERLSPLDFVDESADVGDRKEESFGVDSQQQPQQSFANMEQPMSHESLHNPSTPSSCGYAAVVEV</sequence>
<feature type="region of interest" description="Disordered" evidence="2">
    <location>
        <begin position="78"/>
        <end position="121"/>
    </location>
</feature>
<keyword evidence="1" id="KW-0175">Coiled coil</keyword>
<keyword evidence="3" id="KW-1185">Reference proteome</keyword>
<protein>
    <submittedName>
        <fullName evidence="4">Uncharacterized protein</fullName>
    </submittedName>
</protein>